<protein>
    <submittedName>
        <fullName evidence="1">Uncharacterized protein</fullName>
    </submittedName>
</protein>
<dbReference type="Proteomes" id="UP000518266">
    <property type="component" value="Unassembled WGS sequence"/>
</dbReference>
<comment type="caution">
    <text evidence="1">The sequence shown here is derived from an EMBL/GenBank/DDBJ whole genome shotgun (WGS) entry which is preliminary data.</text>
</comment>
<gene>
    <name evidence="1" type="ORF">F7725_018066</name>
</gene>
<accession>A0A7J5XS36</accession>
<proteinExistence type="predicted"/>
<name>A0A7J5XS36_DISMA</name>
<reference evidence="1 2" key="1">
    <citation type="submission" date="2020-03" db="EMBL/GenBank/DDBJ databases">
        <title>Dissostichus mawsoni Genome sequencing and assembly.</title>
        <authorList>
            <person name="Park H."/>
        </authorList>
    </citation>
    <scope>NUCLEOTIDE SEQUENCE [LARGE SCALE GENOMIC DNA]</scope>
    <source>
        <strain evidence="1">DM0001</strain>
        <tissue evidence="1">Muscle</tissue>
    </source>
</reference>
<organism evidence="1 2">
    <name type="scientific">Dissostichus mawsoni</name>
    <name type="common">Antarctic cod</name>
    <dbReference type="NCBI Taxonomy" id="36200"/>
    <lineage>
        <taxon>Eukaryota</taxon>
        <taxon>Metazoa</taxon>
        <taxon>Chordata</taxon>
        <taxon>Craniata</taxon>
        <taxon>Vertebrata</taxon>
        <taxon>Euteleostomi</taxon>
        <taxon>Actinopterygii</taxon>
        <taxon>Neopterygii</taxon>
        <taxon>Teleostei</taxon>
        <taxon>Neoteleostei</taxon>
        <taxon>Acanthomorphata</taxon>
        <taxon>Eupercaria</taxon>
        <taxon>Perciformes</taxon>
        <taxon>Notothenioidei</taxon>
        <taxon>Nototheniidae</taxon>
        <taxon>Dissostichus</taxon>
    </lineage>
</organism>
<sequence length="61" mass="7049">MAAPYVEDLRVKLDPYALDLQARLNLPLRGLRPIQIVNLALTLKGKYLHQQKHNNLTRDTK</sequence>
<evidence type="ECO:0000313" key="1">
    <source>
        <dbReference type="EMBL" id="KAF3839349.1"/>
    </source>
</evidence>
<dbReference type="EMBL" id="JAAKFY010000021">
    <property type="protein sequence ID" value="KAF3839349.1"/>
    <property type="molecule type" value="Genomic_DNA"/>
</dbReference>
<evidence type="ECO:0000313" key="2">
    <source>
        <dbReference type="Proteomes" id="UP000518266"/>
    </source>
</evidence>
<keyword evidence="2" id="KW-1185">Reference proteome</keyword>
<dbReference type="AlphaFoldDB" id="A0A7J5XS36"/>